<feature type="transmembrane region" description="Helical" evidence="7">
    <location>
        <begin position="385"/>
        <end position="401"/>
    </location>
</feature>
<evidence type="ECO:0008006" key="10">
    <source>
        <dbReference type="Google" id="ProtNLM"/>
    </source>
</evidence>
<evidence type="ECO:0000256" key="7">
    <source>
        <dbReference type="SAM" id="Phobius"/>
    </source>
</evidence>
<evidence type="ECO:0000313" key="8">
    <source>
        <dbReference type="EMBL" id="TMW65442.1"/>
    </source>
</evidence>
<evidence type="ECO:0000256" key="6">
    <source>
        <dbReference type="ARBA" id="ARBA00023136"/>
    </source>
</evidence>
<feature type="transmembrane region" description="Helical" evidence="7">
    <location>
        <begin position="478"/>
        <end position="500"/>
    </location>
</feature>
<feature type="transmembrane region" description="Helical" evidence="7">
    <location>
        <begin position="561"/>
        <end position="583"/>
    </location>
</feature>
<keyword evidence="9" id="KW-1185">Reference proteome</keyword>
<dbReference type="Pfam" id="PF03092">
    <property type="entry name" value="BT1"/>
    <property type="match status" value="1"/>
</dbReference>
<dbReference type="Proteomes" id="UP000794436">
    <property type="component" value="Unassembled WGS sequence"/>
</dbReference>
<dbReference type="GO" id="GO:0016020">
    <property type="term" value="C:membrane"/>
    <property type="evidence" value="ECO:0007669"/>
    <property type="project" value="UniProtKB-SubCell"/>
</dbReference>
<evidence type="ECO:0000256" key="1">
    <source>
        <dbReference type="ARBA" id="ARBA00004141"/>
    </source>
</evidence>
<feature type="transmembrane region" description="Helical" evidence="7">
    <location>
        <begin position="261"/>
        <end position="279"/>
    </location>
</feature>
<feature type="transmembrane region" description="Helical" evidence="7">
    <location>
        <begin position="222"/>
        <end position="240"/>
    </location>
</feature>
<keyword evidence="3" id="KW-0813">Transport</keyword>
<gene>
    <name evidence="8" type="ORF">Poli38472_008084</name>
</gene>
<keyword evidence="5 7" id="KW-1133">Transmembrane helix</keyword>
<dbReference type="InterPro" id="IPR039309">
    <property type="entry name" value="BT1"/>
</dbReference>
<organism evidence="8 9">
    <name type="scientific">Pythium oligandrum</name>
    <name type="common">Mycoparasitic fungus</name>
    <dbReference type="NCBI Taxonomy" id="41045"/>
    <lineage>
        <taxon>Eukaryota</taxon>
        <taxon>Sar</taxon>
        <taxon>Stramenopiles</taxon>
        <taxon>Oomycota</taxon>
        <taxon>Peronosporomycetes</taxon>
        <taxon>Pythiales</taxon>
        <taxon>Pythiaceae</taxon>
        <taxon>Pythium</taxon>
    </lineage>
</organism>
<feature type="transmembrane region" description="Helical" evidence="7">
    <location>
        <begin position="114"/>
        <end position="135"/>
    </location>
</feature>
<comment type="subcellular location">
    <subcellularLocation>
        <location evidence="1">Membrane</location>
        <topology evidence="1">Multi-pass membrane protein</topology>
    </subcellularLocation>
</comment>
<feature type="transmembrane region" description="Helical" evidence="7">
    <location>
        <begin position="413"/>
        <end position="428"/>
    </location>
</feature>
<accession>A0A8K1CN63</accession>
<dbReference type="PANTHER" id="PTHR31585">
    <property type="entry name" value="FOLATE-BIOPTERIN TRANSPORTER 1, CHLOROPLASTIC"/>
    <property type="match status" value="1"/>
</dbReference>
<feature type="transmembrane region" description="Helical" evidence="7">
    <location>
        <begin position="448"/>
        <end position="466"/>
    </location>
</feature>
<dbReference type="InterPro" id="IPR036259">
    <property type="entry name" value="MFS_trans_sf"/>
</dbReference>
<dbReference type="EMBL" id="SPLM01000037">
    <property type="protein sequence ID" value="TMW65442.1"/>
    <property type="molecule type" value="Genomic_DNA"/>
</dbReference>
<keyword evidence="6 7" id="KW-0472">Membrane</keyword>
<feature type="transmembrane region" description="Helical" evidence="7">
    <location>
        <begin position="179"/>
        <end position="197"/>
    </location>
</feature>
<sequence>MYHPGIKGDQNHGHGIQPMEHRGVILLEDPDLAYYDHTGYASNQGRPTTVTMMSQSSHPVDYSSDSRFFQHRTPGVVPKAPPTVASTDTAATGYGALRPGGPVPLFSKHYVGYLLTWLLIGFFDGGIPALVYPLFGVYLHLEDYQGNAVLALINFAWNFKFIFSFLTDCVPMNRYRRKPYLYFGWIILFGFMLSVMFRGQVDPYMLNGEVVNPNAEADGPRYVVPLIAISFARILVVVPSEGMMVEYAHREGEMIRGRTQTITMIVRSIGQAAGILLVALGCNGPEYGGSFDQSIPLQILFAVWTVLCVAGVVVTWFLVPESQMPTSAQPIRSQMLRVWRIIQQRSTWQIMLFGFFQNAAMSLQFHQKDSFYRLRLSSDTRALNLADAVAMLGTIIGAFLMKQYWTNSSWRKVMLWSFCATVVIGLPIETLTTFKMLPHQSLYLVKDLFVAVGTALIILTRELVIIEITDPGHEATTYGFITTVHYLGKPFVTMLSNLFASDSTDLKKDSEETQWKSATYMWIVFLVRIIVMLAIVRLVPRQKRHALEVKLLGNPSLIVPLVLFLCVVLVFLVVVTSSFLAVIKDTSCLKIAGGRGC</sequence>
<dbReference type="OrthoDB" id="163346at2759"/>
<feature type="transmembrane region" description="Helical" evidence="7">
    <location>
        <begin position="520"/>
        <end position="540"/>
    </location>
</feature>
<name>A0A8K1CN63_PYTOL</name>
<evidence type="ECO:0000313" key="9">
    <source>
        <dbReference type="Proteomes" id="UP000794436"/>
    </source>
</evidence>
<dbReference type="Gene3D" id="1.20.1250.20">
    <property type="entry name" value="MFS general substrate transporter like domains"/>
    <property type="match status" value="1"/>
</dbReference>
<feature type="transmembrane region" description="Helical" evidence="7">
    <location>
        <begin position="299"/>
        <end position="319"/>
    </location>
</feature>
<evidence type="ECO:0000256" key="3">
    <source>
        <dbReference type="ARBA" id="ARBA00022448"/>
    </source>
</evidence>
<dbReference type="AlphaFoldDB" id="A0A8K1CN63"/>
<reference evidence="8" key="1">
    <citation type="submission" date="2019-03" db="EMBL/GenBank/DDBJ databases">
        <title>Long read genome sequence of the mycoparasitic Pythium oligandrum ATCC 38472 isolated from sugarbeet rhizosphere.</title>
        <authorList>
            <person name="Gaulin E."/>
        </authorList>
    </citation>
    <scope>NUCLEOTIDE SEQUENCE</scope>
    <source>
        <strain evidence="8">ATCC 38472_TT</strain>
    </source>
</reference>
<evidence type="ECO:0000256" key="5">
    <source>
        <dbReference type="ARBA" id="ARBA00022989"/>
    </source>
</evidence>
<evidence type="ECO:0000256" key="2">
    <source>
        <dbReference type="ARBA" id="ARBA00007015"/>
    </source>
</evidence>
<dbReference type="SUPFAM" id="SSF103473">
    <property type="entry name" value="MFS general substrate transporter"/>
    <property type="match status" value="1"/>
</dbReference>
<proteinExistence type="inferred from homology"/>
<keyword evidence="4 7" id="KW-0812">Transmembrane</keyword>
<feature type="transmembrane region" description="Helical" evidence="7">
    <location>
        <begin position="347"/>
        <end position="365"/>
    </location>
</feature>
<dbReference type="PANTHER" id="PTHR31585:SF5">
    <property type="entry name" value="RNA-BINDING S4 DOMAIN-CONTAINING PROTEIN"/>
    <property type="match status" value="1"/>
</dbReference>
<comment type="caution">
    <text evidence="8">The sequence shown here is derived from an EMBL/GenBank/DDBJ whole genome shotgun (WGS) entry which is preliminary data.</text>
</comment>
<evidence type="ECO:0000256" key="4">
    <source>
        <dbReference type="ARBA" id="ARBA00022692"/>
    </source>
</evidence>
<feature type="transmembrane region" description="Helical" evidence="7">
    <location>
        <begin position="147"/>
        <end position="167"/>
    </location>
</feature>
<protein>
    <recommendedName>
        <fullName evidence="10">Transmembrane protein</fullName>
    </recommendedName>
</protein>
<comment type="similarity">
    <text evidence="2">Belongs to the major facilitator superfamily. Folate-biopterin transporter (TC 2.A.71) family.</text>
</comment>